<name>A0A2V1HYS5_9MICO</name>
<evidence type="ECO:0000256" key="1">
    <source>
        <dbReference type="ARBA" id="ARBA00022833"/>
    </source>
</evidence>
<evidence type="ECO:0000256" key="2">
    <source>
        <dbReference type="SAM" id="MobiDB-lite"/>
    </source>
</evidence>
<comment type="caution">
    <text evidence="3">The sequence shown here is derived from an EMBL/GenBank/DDBJ whole genome shotgun (WGS) entry which is preliminary data.</text>
</comment>
<dbReference type="OrthoDB" id="116799at2"/>
<dbReference type="GO" id="GO:0016137">
    <property type="term" value="P:glycoside metabolic process"/>
    <property type="evidence" value="ECO:0007669"/>
    <property type="project" value="UniProtKB-ARBA"/>
</dbReference>
<dbReference type="Pfam" id="PF02585">
    <property type="entry name" value="PIG-L"/>
    <property type="match status" value="1"/>
</dbReference>
<dbReference type="Gene3D" id="3.40.50.10320">
    <property type="entry name" value="LmbE-like"/>
    <property type="match status" value="1"/>
</dbReference>
<proteinExistence type="predicted"/>
<dbReference type="Proteomes" id="UP000244893">
    <property type="component" value="Unassembled WGS sequence"/>
</dbReference>
<dbReference type="InterPro" id="IPR003737">
    <property type="entry name" value="GlcNAc_PI_deacetylase-related"/>
</dbReference>
<sequence>MVTFDSADPGTDPADWLRSPVVLGAQPRDAAEYRSLVVAVAHPDDETLAAGGLIARFAASARPVTVIVATDGSGSHPDSPTTTPAELSARRSDELRAAVAILAPAADLIELGLPDGGLADRHDRIVAEIRGRLSDGALLVSTAVDDGHPDHEAVARAAVDAAGGRDHWQAPIWFWHWGEPGRDPARRATAIALTPEERSRKARASAAHGSQIAPLSPLPGDEALLSRRFLTNFDRDTETFFAAGDYRADGGAPRAGEALTREFFDEFYTQGDDPWGFETRWYEERKRAILLASLPRQRFASALELGSSNGVLTADLAGRVDALLATDIVEAPLEVARRRLADSPHVRFERRTLPAEWPDGRFDLIVMSEMGYYLDARSLHRLIRLCRQSLTADGVLVACHWRHPVAEYPLSGDAVHAALEGSGIPIIANHLEADFRLEVRSSDGASVAQRTGLA</sequence>
<dbReference type="PANTHER" id="PTHR12993">
    <property type="entry name" value="N-ACETYLGLUCOSAMINYL-PHOSPHATIDYLINOSITOL DE-N-ACETYLASE-RELATED"/>
    <property type="match status" value="1"/>
</dbReference>
<dbReference type="InterPro" id="IPR008715">
    <property type="entry name" value="SAM-MeTfrase_NodS-like"/>
</dbReference>
<dbReference type="EMBL" id="QEOP01000001">
    <property type="protein sequence ID" value="PVZ96017.1"/>
    <property type="molecule type" value="Genomic_DNA"/>
</dbReference>
<dbReference type="GO" id="GO:0009312">
    <property type="term" value="P:oligosaccharide biosynthetic process"/>
    <property type="evidence" value="ECO:0007669"/>
    <property type="project" value="InterPro"/>
</dbReference>
<dbReference type="GO" id="GO:0008757">
    <property type="term" value="F:S-adenosylmethionine-dependent methyltransferase activity"/>
    <property type="evidence" value="ECO:0007669"/>
    <property type="project" value="InterPro"/>
</dbReference>
<dbReference type="InterPro" id="IPR029063">
    <property type="entry name" value="SAM-dependent_MTases_sf"/>
</dbReference>
<feature type="region of interest" description="Disordered" evidence="2">
    <location>
        <begin position="69"/>
        <end position="88"/>
    </location>
</feature>
<gene>
    <name evidence="3" type="ORF">DDQ50_06125</name>
</gene>
<dbReference type="SUPFAM" id="SSF102588">
    <property type="entry name" value="LmbE-like"/>
    <property type="match status" value="1"/>
</dbReference>
<keyword evidence="1" id="KW-0862">Zinc</keyword>
<accession>A0A2V1HYS5</accession>
<dbReference type="Pfam" id="PF05401">
    <property type="entry name" value="NodS"/>
    <property type="match status" value="1"/>
</dbReference>
<evidence type="ECO:0008006" key="5">
    <source>
        <dbReference type="Google" id="ProtNLM"/>
    </source>
</evidence>
<feature type="compositionally biased region" description="Polar residues" evidence="2">
    <location>
        <begin position="72"/>
        <end position="85"/>
    </location>
</feature>
<reference evidence="3 4" key="1">
    <citation type="submission" date="2018-05" db="EMBL/GenBank/DDBJ databases">
        <title>Amnibacterium sp. M8JJ-5, whole genome shotgun sequence.</title>
        <authorList>
            <person name="Tuo L."/>
        </authorList>
    </citation>
    <scope>NUCLEOTIDE SEQUENCE [LARGE SCALE GENOMIC DNA]</scope>
    <source>
        <strain evidence="3 4">M8JJ-5</strain>
    </source>
</reference>
<dbReference type="CDD" id="cd02440">
    <property type="entry name" value="AdoMet_MTases"/>
    <property type="match status" value="1"/>
</dbReference>
<dbReference type="GO" id="GO:0016811">
    <property type="term" value="F:hydrolase activity, acting on carbon-nitrogen (but not peptide) bonds, in linear amides"/>
    <property type="evidence" value="ECO:0007669"/>
    <property type="project" value="TreeGrafter"/>
</dbReference>
<dbReference type="InterPro" id="IPR024078">
    <property type="entry name" value="LmbE-like_dom_sf"/>
</dbReference>
<dbReference type="SUPFAM" id="SSF53335">
    <property type="entry name" value="S-adenosyl-L-methionine-dependent methyltransferases"/>
    <property type="match status" value="1"/>
</dbReference>
<dbReference type="RefSeq" id="WP_116755751.1">
    <property type="nucleotide sequence ID" value="NZ_JBHUEX010000001.1"/>
</dbReference>
<organism evidence="3 4">
    <name type="scientific">Amnibacterium flavum</name>
    <dbReference type="NCBI Taxonomy" id="2173173"/>
    <lineage>
        <taxon>Bacteria</taxon>
        <taxon>Bacillati</taxon>
        <taxon>Actinomycetota</taxon>
        <taxon>Actinomycetes</taxon>
        <taxon>Micrococcales</taxon>
        <taxon>Microbacteriaceae</taxon>
        <taxon>Amnibacterium</taxon>
    </lineage>
</organism>
<evidence type="ECO:0000313" key="4">
    <source>
        <dbReference type="Proteomes" id="UP000244893"/>
    </source>
</evidence>
<dbReference type="AlphaFoldDB" id="A0A2V1HYS5"/>
<protein>
    <recommendedName>
        <fullName evidence="5">SAM-dependent methyltransferase</fullName>
    </recommendedName>
</protein>
<dbReference type="PANTHER" id="PTHR12993:SF11">
    <property type="entry name" value="N-ACETYLGLUCOSAMINYL-PHOSPHATIDYLINOSITOL DE-N-ACETYLASE"/>
    <property type="match status" value="1"/>
</dbReference>
<keyword evidence="4" id="KW-1185">Reference proteome</keyword>
<evidence type="ECO:0000313" key="3">
    <source>
        <dbReference type="EMBL" id="PVZ96017.1"/>
    </source>
</evidence>
<dbReference type="Gene3D" id="3.40.50.150">
    <property type="entry name" value="Vaccinia Virus protein VP39"/>
    <property type="match status" value="1"/>
</dbReference>